<feature type="domain" description="Histidine kinase" evidence="11">
    <location>
        <begin position="274"/>
        <end position="481"/>
    </location>
</feature>
<proteinExistence type="predicted"/>
<protein>
    <recommendedName>
        <fullName evidence="3">histidine kinase</fullName>
        <ecNumber evidence="3">2.7.13.3</ecNumber>
    </recommendedName>
</protein>
<organism evidence="13 14">
    <name type="scientific">Psychroflexus salarius</name>
    <dbReference type="NCBI Taxonomy" id="1155689"/>
    <lineage>
        <taxon>Bacteria</taxon>
        <taxon>Pseudomonadati</taxon>
        <taxon>Bacteroidota</taxon>
        <taxon>Flavobacteriia</taxon>
        <taxon>Flavobacteriales</taxon>
        <taxon>Flavobacteriaceae</taxon>
        <taxon>Psychroflexus</taxon>
    </lineage>
</organism>
<evidence type="ECO:0000256" key="5">
    <source>
        <dbReference type="ARBA" id="ARBA00022553"/>
    </source>
</evidence>
<keyword evidence="5" id="KW-0597">Phosphoprotein</keyword>
<gene>
    <name evidence="13" type="ORF">SAMN05444278_103167</name>
</gene>
<dbReference type="GO" id="GO:0005886">
    <property type="term" value="C:plasma membrane"/>
    <property type="evidence" value="ECO:0007669"/>
    <property type="project" value="UniProtKB-SubCell"/>
</dbReference>
<dbReference type="InterPro" id="IPR003661">
    <property type="entry name" value="HisK_dim/P_dom"/>
</dbReference>
<dbReference type="PANTHER" id="PTHR44936">
    <property type="entry name" value="SENSOR PROTEIN CREC"/>
    <property type="match status" value="1"/>
</dbReference>
<dbReference type="InterPro" id="IPR036097">
    <property type="entry name" value="HisK_dim/P_sf"/>
</dbReference>
<dbReference type="Gene3D" id="1.10.287.130">
    <property type="match status" value="1"/>
</dbReference>
<dbReference type="InterPro" id="IPR004358">
    <property type="entry name" value="Sig_transdc_His_kin-like_C"/>
</dbReference>
<dbReference type="RefSeq" id="WP_073192616.1">
    <property type="nucleotide sequence ID" value="NZ_FQTW01000003.1"/>
</dbReference>
<keyword evidence="9" id="KW-0067">ATP-binding</keyword>
<dbReference type="AlphaFoldDB" id="A0A1M4UYX7"/>
<dbReference type="Gene3D" id="6.10.340.10">
    <property type="match status" value="1"/>
</dbReference>
<dbReference type="SMART" id="SM00387">
    <property type="entry name" value="HATPase_c"/>
    <property type="match status" value="1"/>
</dbReference>
<dbReference type="GO" id="GO:0000155">
    <property type="term" value="F:phosphorelay sensor kinase activity"/>
    <property type="evidence" value="ECO:0007669"/>
    <property type="project" value="InterPro"/>
</dbReference>
<dbReference type="Proteomes" id="UP000184462">
    <property type="component" value="Unassembled WGS sequence"/>
</dbReference>
<dbReference type="PROSITE" id="PS50885">
    <property type="entry name" value="HAMP"/>
    <property type="match status" value="1"/>
</dbReference>
<dbReference type="EMBL" id="FQTW01000003">
    <property type="protein sequence ID" value="SHE61951.1"/>
    <property type="molecule type" value="Genomic_DNA"/>
</dbReference>
<dbReference type="SUPFAM" id="SSF47384">
    <property type="entry name" value="Homodimeric domain of signal transducing histidine kinase"/>
    <property type="match status" value="1"/>
</dbReference>
<reference evidence="13 14" key="1">
    <citation type="submission" date="2016-11" db="EMBL/GenBank/DDBJ databases">
        <authorList>
            <person name="Jaros S."/>
            <person name="Januszkiewicz K."/>
            <person name="Wedrychowicz H."/>
        </authorList>
    </citation>
    <scope>NUCLEOTIDE SEQUENCE [LARGE SCALE GENOMIC DNA]</scope>
    <source>
        <strain evidence="13 14">DSM 25661</strain>
    </source>
</reference>
<dbReference type="InterPro" id="IPR005467">
    <property type="entry name" value="His_kinase_dom"/>
</dbReference>
<dbReference type="Gene3D" id="3.30.565.10">
    <property type="entry name" value="Histidine kinase-like ATPase, C-terminal domain"/>
    <property type="match status" value="1"/>
</dbReference>
<keyword evidence="6" id="KW-0808">Transferase</keyword>
<dbReference type="InterPro" id="IPR003594">
    <property type="entry name" value="HATPase_dom"/>
</dbReference>
<dbReference type="CDD" id="cd00075">
    <property type="entry name" value="HATPase"/>
    <property type="match status" value="1"/>
</dbReference>
<evidence type="ECO:0000256" key="9">
    <source>
        <dbReference type="ARBA" id="ARBA00022840"/>
    </source>
</evidence>
<keyword evidence="7" id="KW-0547">Nucleotide-binding</keyword>
<dbReference type="CDD" id="cd00082">
    <property type="entry name" value="HisKA"/>
    <property type="match status" value="1"/>
</dbReference>
<evidence type="ECO:0000256" key="1">
    <source>
        <dbReference type="ARBA" id="ARBA00000085"/>
    </source>
</evidence>
<dbReference type="SUPFAM" id="SSF55874">
    <property type="entry name" value="ATPase domain of HSP90 chaperone/DNA topoisomerase II/histidine kinase"/>
    <property type="match status" value="1"/>
</dbReference>
<feature type="transmembrane region" description="Helical" evidence="10">
    <location>
        <begin position="180"/>
        <end position="201"/>
    </location>
</feature>
<feature type="transmembrane region" description="Helical" evidence="10">
    <location>
        <begin position="12"/>
        <end position="33"/>
    </location>
</feature>
<dbReference type="Pfam" id="PF02518">
    <property type="entry name" value="HATPase_c"/>
    <property type="match status" value="1"/>
</dbReference>
<keyword evidence="10" id="KW-0812">Transmembrane</keyword>
<feature type="domain" description="HAMP" evidence="12">
    <location>
        <begin position="204"/>
        <end position="257"/>
    </location>
</feature>
<dbReference type="PANTHER" id="PTHR44936:SF10">
    <property type="entry name" value="SENSOR PROTEIN RSTB"/>
    <property type="match status" value="1"/>
</dbReference>
<dbReference type="Pfam" id="PF00512">
    <property type="entry name" value="HisKA"/>
    <property type="match status" value="1"/>
</dbReference>
<dbReference type="InterPro" id="IPR036890">
    <property type="entry name" value="HATPase_C_sf"/>
</dbReference>
<evidence type="ECO:0000256" key="10">
    <source>
        <dbReference type="SAM" id="Phobius"/>
    </source>
</evidence>
<dbReference type="STRING" id="1155689.SAMN05444278_103167"/>
<evidence type="ECO:0000256" key="6">
    <source>
        <dbReference type="ARBA" id="ARBA00022679"/>
    </source>
</evidence>
<dbReference type="InterPro" id="IPR050980">
    <property type="entry name" value="2C_sensor_his_kinase"/>
</dbReference>
<evidence type="ECO:0000313" key="13">
    <source>
        <dbReference type="EMBL" id="SHE61951.1"/>
    </source>
</evidence>
<dbReference type="InterPro" id="IPR003660">
    <property type="entry name" value="HAMP_dom"/>
</dbReference>
<evidence type="ECO:0000313" key="14">
    <source>
        <dbReference type="Proteomes" id="UP000184462"/>
    </source>
</evidence>
<dbReference type="PRINTS" id="PR00344">
    <property type="entry name" value="BCTRLSENSOR"/>
</dbReference>
<evidence type="ECO:0000256" key="3">
    <source>
        <dbReference type="ARBA" id="ARBA00012438"/>
    </source>
</evidence>
<comment type="subcellular location">
    <subcellularLocation>
        <location evidence="2">Cell membrane</location>
        <topology evidence="2">Multi-pass membrane protein</topology>
    </subcellularLocation>
</comment>
<evidence type="ECO:0000256" key="4">
    <source>
        <dbReference type="ARBA" id="ARBA00022475"/>
    </source>
</evidence>
<keyword evidence="4" id="KW-1003">Cell membrane</keyword>
<name>A0A1M4UYX7_9FLAO</name>
<dbReference type="GO" id="GO:0005524">
    <property type="term" value="F:ATP binding"/>
    <property type="evidence" value="ECO:0007669"/>
    <property type="project" value="UniProtKB-KW"/>
</dbReference>
<comment type="catalytic activity">
    <reaction evidence="1">
        <text>ATP + protein L-histidine = ADP + protein N-phospho-L-histidine.</text>
        <dbReference type="EC" id="2.7.13.3"/>
    </reaction>
</comment>
<evidence type="ECO:0000256" key="2">
    <source>
        <dbReference type="ARBA" id="ARBA00004651"/>
    </source>
</evidence>
<evidence type="ECO:0000256" key="8">
    <source>
        <dbReference type="ARBA" id="ARBA00022777"/>
    </source>
</evidence>
<dbReference type="PROSITE" id="PS50109">
    <property type="entry name" value="HIS_KIN"/>
    <property type="match status" value="1"/>
</dbReference>
<keyword evidence="14" id="KW-1185">Reference proteome</keyword>
<dbReference type="SMART" id="SM00388">
    <property type="entry name" value="HisKA"/>
    <property type="match status" value="1"/>
</dbReference>
<keyword evidence="10" id="KW-1133">Transmembrane helix</keyword>
<dbReference type="SMART" id="SM00304">
    <property type="entry name" value="HAMP"/>
    <property type="match status" value="1"/>
</dbReference>
<sequence>MFKRSLSTRIFLSMIALVIGASVLIAIVTVYQYKQEAEDLHREKLNRKENAIRANINYILRTTYYTVNTENLPLIFKEKIYEIQDIHDTEINIYDTQGHLLKSSMTKFYLDSISTQMPEKALIALQNSSNKKYVNSFVEDNQKYQSSYTYILDKYFKPIGILNLPYIEDDGFLERELNDFLILLAQVYAIMLIAAMVLAYFQSNYITRSLKAISQTLNQTRLDQKNPKIKADRLSSEIKPLIHSYNAMVDQLEESAAKLAKSERDEAWRQMAKQVAHEIKNPLTPMRLNIQNFERRFKADDPDIKTKLKDFSSSLIQQIDTLSTIASAFSDFAQMPAQKSETINLVETTKLAIDIFNANYIQLTTNQSEIDLKFDKTQWIRIITNLLKNAIQATTEQSEPEILVEVTELDNRVKISVQDNGCGISEDHQQHIFEPKFTTKSSGMGLGLGMVKNLVENYKGSIKLTSKLNQGSTFVISIPKN</sequence>
<evidence type="ECO:0000256" key="7">
    <source>
        <dbReference type="ARBA" id="ARBA00022741"/>
    </source>
</evidence>
<dbReference type="EC" id="2.7.13.3" evidence="3"/>
<evidence type="ECO:0000259" key="12">
    <source>
        <dbReference type="PROSITE" id="PS50885"/>
    </source>
</evidence>
<keyword evidence="8" id="KW-0418">Kinase</keyword>
<evidence type="ECO:0000259" key="11">
    <source>
        <dbReference type="PROSITE" id="PS50109"/>
    </source>
</evidence>
<keyword evidence="10" id="KW-0472">Membrane</keyword>
<accession>A0A1M4UYX7</accession>